<dbReference type="SUPFAM" id="SSF51735">
    <property type="entry name" value="NAD(P)-binding Rossmann-fold domains"/>
    <property type="match status" value="1"/>
</dbReference>
<dbReference type="SMART" id="SM00829">
    <property type="entry name" value="PKS_ER"/>
    <property type="match status" value="1"/>
</dbReference>
<dbReference type="Proteomes" id="UP000245202">
    <property type="component" value="Unassembled WGS sequence"/>
</dbReference>
<dbReference type="Pfam" id="PF13602">
    <property type="entry name" value="ADH_zinc_N_2"/>
    <property type="match status" value="1"/>
</dbReference>
<dbReference type="CDD" id="cd05289">
    <property type="entry name" value="MDR_like_2"/>
    <property type="match status" value="1"/>
</dbReference>
<evidence type="ECO:0000259" key="2">
    <source>
        <dbReference type="SMART" id="SM00829"/>
    </source>
</evidence>
<dbReference type="PROSITE" id="PS01162">
    <property type="entry name" value="QOR_ZETA_CRYSTAL"/>
    <property type="match status" value="1"/>
</dbReference>
<dbReference type="Gene3D" id="3.90.180.10">
    <property type="entry name" value="Medium-chain alcohol dehydrogenases, catalytic domain"/>
    <property type="match status" value="1"/>
</dbReference>
<dbReference type="InterPro" id="IPR011032">
    <property type="entry name" value="GroES-like_sf"/>
</dbReference>
<dbReference type="EMBL" id="BDQX01000077">
    <property type="protein sequence ID" value="GBG07086.1"/>
    <property type="molecule type" value="Genomic_DNA"/>
</dbReference>
<protein>
    <submittedName>
        <fullName evidence="3">NADPH:quinone reductase</fullName>
    </submittedName>
</protein>
<dbReference type="AlphaFoldDB" id="A0A2R5EKE1"/>
<keyword evidence="1" id="KW-0560">Oxidoreductase</keyword>
<name>A0A2R5EKE1_9BACL</name>
<dbReference type="InterPro" id="IPR013154">
    <property type="entry name" value="ADH-like_N"/>
</dbReference>
<keyword evidence="4" id="KW-1185">Reference proteome</keyword>
<gene>
    <name evidence="3" type="ORF">PAT3040_01634</name>
</gene>
<accession>A0A2R5EKE1</accession>
<dbReference type="PANTHER" id="PTHR11695:SF294">
    <property type="entry name" value="RETICULON-4-INTERACTING PROTEIN 1, MITOCHONDRIAL"/>
    <property type="match status" value="1"/>
</dbReference>
<feature type="domain" description="Enoyl reductase (ER)" evidence="2">
    <location>
        <begin position="16"/>
        <end position="333"/>
    </location>
</feature>
<reference evidence="3 4" key="1">
    <citation type="submission" date="2017-08" db="EMBL/GenBank/DDBJ databases">
        <title>Substantial Increase in Enzyme Production by Combined Drug-Resistance Mutations in Paenibacillus agaridevorans.</title>
        <authorList>
            <person name="Tanaka Y."/>
            <person name="Funane K."/>
            <person name="Hosaka T."/>
            <person name="Shiwa Y."/>
            <person name="Fujita N."/>
            <person name="Miyazaki T."/>
            <person name="Yoshikawa H."/>
            <person name="Murakami K."/>
            <person name="Kasahara K."/>
            <person name="Inaoka T."/>
            <person name="Hiraga Y."/>
            <person name="Ochi K."/>
        </authorList>
    </citation>
    <scope>NUCLEOTIDE SEQUENCE [LARGE SCALE GENOMIC DNA]</scope>
    <source>
        <strain evidence="3 4">T-3040</strain>
    </source>
</reference>
<dbReference type="SUPFAM" id="SSF50129">
    <property type="entry name" value="GroES-like"/>
    <property type="match status" value="1"/>
</dbReference>
<dbReference type="InterPro" id="IPR036291">
    <property type="entry name" value="NAD(P)-bd_dom_sf"/>
</dbReference>
<dbReference type="InterPro" id="IPR050700">
    <property type="entry name" value="YIM1/Zinc_Alcohol_DH_Fams"/>
</dbReference>
<comment type="caution">
    <text evidence="3">The sequence shown here is derived from an EMBL/GenBank/DDBJ whole genome shotgun (WGS) entry which is preliminary data.</text>
</comment>
<dbReference type="GO" id="GO:0008270">
    <property type="term" value="F:zinc ion binding"/>
    <property type="evidence" value="ECO:0007669"/>
    <property type="project" value="InterPro"/>
</dbReference>
<evidence type="ECO:0000313" key="3">
    <source>
        <dbReference type="EMBL" id="GBG07086.1"/>
    </source>
</evidence>
<dbReference type="PANTHER" id="PTHR11695">
    <property type="entry name" value="ALCOHOL DEHYDROGENASE RELATED"/>
    <property type="match status" value="1"/>
</dbReference>
<evidence type="ECO:0000313" key="4">
    <source>
        <dbReference type="Proteomes" id="UP000245202"/>
    </source>
</evidence>
<organism evidence="3 4">
    <name type="scientific">Paenibacillus agaridevorans</name>
    <dbReference type="NCBI Taxonomy" id="171404"/>
    <lineage>
        <taxon>Bacteria</taxon>
        <taxon>Bacillati</taxon>
        <taxon>Bacillota</taxon>
        <taxon>Bacilli</taxon>
        <taxon>Bacillales</taxon>
        <taxon>Paenibacillaceae</taxon>
        <taxon>Paenibacillus</taxon>
    </lineage>
</organism>
<evidence type="ECO:0000256" key="1">
    <source>
        <dbReference type="ARBA" id="ARBA00023002"/>
    </source>
</evidence>
<dbReference type="Pfam" id="PF08240">
    <property type="entry name" value="ADH_N"/>
    <property type="match status" value="1"/>
</dbReference>
<proteinExistence type="predicted"/>
<dbReference type="InterPro" id="IPR002364">
    <property type="entry name" value="Quin_OxRdtase/zeta-crystal_CS"/>
</dbReference>
<sequence length="336" mass="37417">MSKQEKMRVMVMDKYGKFPFRSTEIPMPAVGDHDVLVEIHAASVNPLDLLVRDGKVRILQKIDMPHVLGYDFAGMVIQAGRKVRKFKVGDEVYGRPSKGGAFAEYISVNEDDIALKPRNLNFEEAASIPLVGLTSYQVLHEKLKLKAGQKVLIQAGSGGVGTFAIQLAKAMGLYVATTTSEAGAKLVESLGADRIINYKTEQFDTLLQGYDAVFDTKGGETLEKAFKVVKKQGQIVSIVGPPNARFGEEERAGFVKMNLFRLVARKITKIEKIYKVKYSFLFMKPSGKQLEILTEWIESDEIKPVIDRIYPFEDTQKAIEHSESGRAKGKIIVKIK</sequence>
<dbReference type="Gene3D" id="3.40.50.720">
    <property type="entry name" value="NAD(P)-binding Rossmann-like Domain"/>
    <property type="match status" value="1"/>
</dbReference>
<dbReference type="GO" id="GO:0016491">
    <property type="term" value="F:oxidoreductase activity"/>
    <property type="evidence" value="ECO:0007669"/>
    <property type="project" value="UniProtKB-KW"/>
</dbReference>
<dbReference type="InterPro" id="IPR020843">
    <property type="entry name" value="ER"/>
</dbReference>